<keyword evidence="3" id="KW-0560">Oxidoreductase</keyword>
<organism evidence="7 8">
    <name type="scientific">Patellaria atrata CBS 101060</name>
    <dbReference type="NCBI Taxonomy" id="1346257"/>
    <lineage>
        <taxon>Eukaryota</taxon>
        <taxon>Fungi</taxon>
        <taxon>Dikarya</taxon>
        <taxon>Ascomycota</taxon>
        <taxon>Pezizomycotina</taxon>
        <taxon>Dothideomycetes</taxon>
        <taxon>Dothideomycetes incertae sedis</taxon>
        <taxon>Patellariales</taxon>
        <taxon>Patellariaceae</taxon>
        <taxon>Patellaria</taxon>
    </lineage>
</organism>
<dbReference type="EMBL" id="MU006089">
    <property type="protein sequence ID" value="KAF2843688.1"/>
    <property type="molecule type" value="Genomic_DNA"/>
</dbReference>
<evidence type="ECO:0000256" key="3">
    <source>
        <dbReference type="ARBA" id="ARBA00023002"/>
    </source>
</evidence>
<comment type="similarity">
    <text evidence="1">Belongs to the carotenoid oxygenase family.</text>
</comment>
<feature type="compositionally biased region" description="Basic and acidic residues" evidence="6">
    <location>
        <begin position="8"/>
        <end position="24"/>
    </location>
</feature>
<feature type="binding site" evidence="5">
    <location>
        <position position="600"/>
    </location>
    <ligand>
        <name>Fe cation</name>
        <dbReference type="ChEBI" id="CHEBI:24875"/>
        <note>catalytic</note>
    </ligand>
</feature>
<accession>A0A9P4VTZ7</accession>
<evidence type="ECO:0000256" key="4">
    <source>
        <dbReference type="ARBA" id="ARBA00023004"/>
    </source>
</evidence>
<evidence type="ECO:0000256" key="5">
    <source>
        <dbReference type="PIRSR" id="PIRSR604294-1"/>
    </source>
</evidence>
<keyword evidence="2 5" id="KW-0479">Metal-binding</keyword>
<dbReference type="Pfam" id="PF03055">
    <property type="entry name" value="RPE65"/>
    <property type="match status" value="1"/>
</dbReference>
<dbReference type="AlphaFoldDB" id="A0A9P4VTZ7"/>
<dbReference type="GO" id="GO:0016121">
    <property type="term" value="P:carotene catabolic process"/>
    <property type="evidence" value="ECO:0007669"/>
    <property type="project" value="TreeGrafter"/>
</dbReference>
<feature type="binding site" evidence="5">
    <location>
        <position position="383"/>
    </location>
    <ligand>
        <name>Fe cation</name>
        <dbReference type="ChEBI" id="CHEBI:24875"/>
        <note>catalytic</note>
    </ligand>
</feature>
<evidence type="ECO:0000256" key="2">
    <source>
        <dbReference type="ARBA" id="ARBA00022723"/>
    </source>
</evidence>
<feature type="binding site" evidence="5">
    <location>
        <position position="264"/>
    </location>
    <ligand>
        <name>Fe cation</name>
        <dbReference type="ChEBI" id="CHEBI:24875"/>
        <note>catalytic</note>
    </ligand>
</feature>
<dbReference type="PANTHER" id="PTHR10543">
    <property type="entry name" value="BETA-CAROTENE DIOXYGENASE"/>
    <property type="match status" value="1"/>
</dbReference>
<protein>
    <submittedName>
        <fullName evidence="7">Carotenoid cleavage dioxygenase</fullName>
    </submittedName>
</protein>
<evidence type="ECO:0000256" key="6">
    <source>
        <dbReference type="SAM" id="MobiDB-lite"/>
    </source>
</evidence>
<dbReference type="InterPro" id="IPR004294">
    <property type="entry name" value="Carotenoid_Oase"/>
</dbReference>
<dbReference type="Proteomes" id="UP000799429">
    <property type="component" value="Unassembled WGS sequence"/>
</dbReference>
<evidence type="ECO:0000313" key="7">
    <source>
        <dbReference type="EMBL" id="KAF2843688.1"/>
    </source>
</evidence>
<gene>
    <name evidence="7" type="ORF">M501DRAFT_1013027</name>
</gene>
<keyword evidence="8" id="KW-1185">Reference proteome</keyword>
<proteinExistence type="inferred from homology"/>
<sequence length="613" mass="67909">MAIFGSGKPKELNGVKKRRNSTDRLSKRFSTFSIRSVPASQNETKGKEELLQPYNGWQNDIGFNNDYEQRTQIELAVQGNIPAYAAGTLYRTGPGGYKVPTANGTVFEKSHWFDGNNQVHRFEIIAPSEPNSPVKVFYNSRHTVDEQLEKIRRTGTLEGFSFAQKRDPCQSYFKKVMSTFKVASGPLVYNKSDANIGVTLSPNAPGITSPSDEPSGHSSGIQTLHLRTDASSFARIDPSTLEPIGITNQRVLHPLLKGPLAAAHAKSDPQTGDVYNFNLEFGGSSTYRVFRTLTSTGETEILASITAPPAYLHSILLTENYVLLCIWGSHFSAGGLSVLWYRNILDAIGPWDSSRDAMWYVIDRRHGKGLVATYTTPAFFCFHTVNAWEEKGKDGINIVAELVAYDNLDILHRFYYNQLLSTTPGALQFVGVKGDSTRPSFRRFRLPAVPSSTTVTAAHTIQDTKAVAGKPRTAEILYSTSIRWTPELPNINPAFLTRPHRYTYGVLDRGISTFVDALVKFDSQYPNEQERHLIWSENGQSPGEPVFIRDPGAEDEDAGVLLSVVLNGYRGKSYLLCLDARTMKEVGRADCEGPIGFGFHGVHVQEGKRALIL</sequence>
<keyword evidence="4 5" id="KW-0408">Iron</keyword>
<dbReference type="OrthoDB" id="407010at2759"/>
<evidence type="ECO:0000256" key="1">
    <source>
        <dbReference type="ARBA" id="ARBA00006787"/>
    </source>
</evidence>
<feature type="region of interest" description="Disordered" evidence="6">
    <location>
        <begin position="1"/>
        <end position="24"/>
    </location>
</feature>
<dbReference type="PANTHER" id="PTHR10543:SF24">
    <property type="entry name" value="CAROTENOID ISOMEROOXYGENASE"/>
    <property type="match status" value="1"/>
</dbReference>
<dbReference type="GO" id="GO:0010436">
    <property type="term" value="F:carotenoid dioxygenase activity"/>
    <property type="evidence" value="ECO:0007669"/>
    <property type="project" value="TreeGrafter"/>
</dbReference>
<evidence type="ECO:0000313" key="8">
    <source>
        <dbReference type="Proteomes" id="UP000799429"/>
    </source>
</evidence>
<comment type="caution">
    <text evidence="7">The sequence shown here is derived from an EMBL/GenBank/DDBJ whole genome shotgun (WGS) entry which is preliminary data.</text>
</comment>
<feature type="binding site" evidence="5">
    <location>
        <position position="313"/>
    </location>
    <ligand>
        <name>Fe cation</name>
        <dbReference type="ChEBI" id="CHEBI:24875"/>
        <note>catalytic</note>
    </ligand>
</feature>
<dbReference type="GO" id="GO:0046872">
    <property type="term" value="F:metal ion binding"/>
    <property type="evidence" value="ECO:0007669"/>
    <property type="project" value="UniProtKB-KW"/>
</dbReference>
<keyword evidence="7" id="KW-0223">Dioxygenase</keyword>
<comment type="cofactor">
    <cofactor evidence="5">
        <name>Fe(2+)</name>
        <dbReference type="ChEBI" id="CHEBI:29033"/>
    </cofactor>
    <text evidence="5">Binds 1 Fe(2+) ion per subunit.</text>
</comment>
<reference evidence="7" key="1">
    <citation type="journal article" date="2020" name="Stud. Mycol.">
        <title>101 Dothideomycetes genomes: a test case for predicting lifestyles and emergence of pathogens.</title>
        <authorList>
            <person name="Haridas S."/>
            <person name="Albert R."/>
            <person name="Binder M."/>
            <person name="Bloem J."/>
            <person name="Labutti K."/>
            <person name="Salamov A."/>
            <person name="Andreopoulos B."/>
            <person name="Baker S."/>
            <person name="Barry K."/>
            <person name="Bills G."/>
            <person name="Bluhm B."/>
            <person name="Cannon C."/>
            <person name="Castanera R."/>
            <person name="Culley D."/>
            <person name="Daum C."/>
            <person name="Ezra D."/>
            <person name="Gonzalez J."/>
            <person name="Henrissat B."/>
            <person name="Kuo A."/>
            <person name="Liang C."/>
            <person name="Lipzen A."/>
            <person name="Lutzoni F."/>
            <person name="Magnuson J."/>
            <person name="Mondo S."/>
            <person name="Nolan M."/>
            <person name="Ohm R."/>
            <person name="Pangilinan J."/>
            <person name="Park H.-J."/>
            <person name="Ramirez L."/>
            <person name="Alfaro M."/>
            <person name="Sun H."/>
            <person name="Tritt A."/>
            <person name="Yoshinaga Y."/>
            <person name="Zwiers L.-H."/>
            <person name="Turgeon B."/>
            <person name="Goodwin S."/>
            <person name="Spatafora J."/>
            <person name="Crous P."/>
            <person name="Grigoriev I."/>
        </authorList>
    </citation>
    <scope>NUCLEOTIDE SEQUENCE</scope>
    <source>
        <strain evidence="7">CBS 101060</strain>
    </source>
</reference>
<name>A0A9P4VTZ7_9PEZI</name>